<dbReference type="PANTHER" id="PTHR43594">
    <property type="entry name" value="QUERCETIN 2,3-DIOXYGENASE"/>
    <property type="match status" value="1"/>
</dbReference>
<feature type="domain" description="Pirin C-terminal" evidence="4">
    <location>
        <begin position="206"/>
        <end position="308"/>
    </location>
</feature>
<reference evidence="6" key="1">
    <citation type="journal article" date="2019" name="Int. J. Syst. Evol. Microbiol.">
        <title>The Global Catalogue of Microorganisms (GCM) 10K type strain sequencing project: providing services to taxonomists for standard genome sequencing and annotation.</title>
        <authorList>
            <consortium name="The Broad Institute Genomics Platform"/>
            <consortium name="The Broad Institute Genome Sequencing Center for Infectious Disease"/>
            <person name="Wu L."/>
            <person name="Ma J."/>
        </authorList>
    </citation>
    <scope>NUCLEOTIDE SEQUENCE [LARGE SCALE GENOMIC DNA]</scope>
    <source>
        <strain evidence="6">DFY28</strain>
    </source>
</reference>
<proteinExistence type="inferred from homology"/>
<name>A0ABW1QX49_9ACTN</name>
<dbReference type="InterPro" id="IPR053186">
    <property type="entry name" value="QDO-related"/>
</dbReference>
<accession>A0ABW1QX49</accession>
<comment type="similarity">
    <text evidence="1">Belongs to the pirin family.</text>
</comment>
<sequence>MNTEMNTRNSTASTAPAATGRTINLGRPWQGTGPFLFAVHHLDAYPAGTAEMAPSVASDGSWSMYHGDTVPGFPAHPHRGFETITVVTQGYVDHADSTGASARYGAGDVQWVTAGNGVSHAEMFPLLSTDGPNTFELYQVWLNLPAKDKSAPAEFTMQWNEAIPVVTRDGASVKVIAGTFEDVTALAPPSRSWAADSSSDLALWLVTLAPGAQLTLPDVGTDRTERALYVHGHAASVDINGTLVAEGVGFEQTSRGELLLQAGDAGATVLVLAGVGLDEPVAAHGPFVMNTQAEIVEAFEDYRRTEFGGWPWPSRAMVHPRETPRFATHGDGREERP</sequence>
<feature type="region of interest" description="Disordered" evidence="2">
    <location>
        <begin position="1"/>
        <end position="25"/>
    </location>
</feature>
<gene>
    <name evidence="5" type="ORF">ACFPWU_02070</name>
</gene>
<dbReference type="Proteomes" id="UP001596098">
    <property type="component" value="Unassembled WGS sequence"/>
</dbReference>
<dbReference type="Pfam" id="PF05726">
    <property type="entry name" value="Pirin_C"/>
    <property type="match status" value="1"/>
</dbReference>
<evidence type="ECO:0000259" key="4">
    <source>
        <dbReference type="Pfam" id="PF05726"/>
    </source>
</evidence>
<protein>
    <submittedName>
        <fullName evidence="5">Pirin family protein</fullName>
    </submittedName>
</protein>
<organism evidence="5 6">
    <name type="scientific">Nocardioides yefusunii</name>
    <dbReference type="NCBI Taxonomy" id="2500546"/>
    <lineage>
        <taxon>Bacteria</taxon>
        <taxon>Bacillati</taxon>
        <taxon>Actinomycetota</taxon>
        <taxon>Actinomycetes</taxon>
        <taxon>Propionibacteriales</taxon>
        <taxon>Nocardioidaceae</taxon>
        <taxon>Nocardioides</taxon>
    </lineage>
</organism>
<dbReference type="RefSeq" id="WP_128220739.1">
    <property type="nucleotide sequence ID" value="NZ_CP034929.1"/>
</dbReference>
<keyword evidence="6" id="KW-1185">Reference proteome</keyword>
<evidence type="ECO:0000259" key="3">
    <source>
        <dbReference type="Pfam" id="PF02678"/>
    </source>
</evidence>
<comment type="caution">
    <text evidence="5">The sequence shown here is derived from an EMBL/GenBank/DDBJ whole genome shotgun (WGS) entry which is preliminary data.</text>
</comment>
<dbReference type="Gene3D" id="2.60.120.10">
    <property type="entry name" value="Jelly Rolls"/>
    <property type="match status" value="2"/>
</dbReference>
<dbReference type="PANTHER" id="PTHR43594:SF1">
    <property type="entry name" value="QUERCETIN 2,3-DIOXYGENASE PA2418-RELATED"/>
    <property type="match status" value="1"/>
</dbReference>
<feature type="compositionally biased region" description="Polar residues" evidence="2">
    <location>
        <begin position="1"/>
        <end position="16"/>
    </location>
</feature>
<dbReference type="InterPro" id="IPR003829">
    <property type="entry name" value="Pirin_N_dom"/>
</dbReference>
<dbReference type="InterPro" id="IPR014710">
    <property type="entry name" value="RmlC-like_jellyroll"/>
</dbReference>
<evidence type="ECO:0000313" key="5">
    <source>
        <dbReference type="EMBL" id="MFC6152450.1"/>
    </source>
</evidence>
<dbReference type="SUPFAM" id="SSF51182">
    <property type="entry name" value="RmlC-like cupins"/>
    <property type="match status" value="1"/>
</dbReference>
<evidence type="ECO:0000256" key="2">
    <source>
        <dbReference type="SAM" id="MobiDB-lite"/>
    </source>
</evidence>
<evidence type="ECO:0000256" key="1">
    <source>
        <dbReference type="RuleBase" id="RU003457"/>
    </source>
</evidence>
<dbReference type="InterPro" id="IPR011051">
    <property type="entry name" value="RmlC_Cupin_sf"/>
</dbReference>
<dbReference type="InterPro" id="IPR008778">
    <property type="entry name" value="Pirin_C_dom"/>
</dbReference>
<evidence type="ECO:0000313" key="6">
    <source>
        <dbReference type="Proteomes" id="UP001596098"/>
    </source>
</evidence>
<dbReference type="EMBL" id="JBHSQI010000001">
    <property type="protein sequence ID" value="MFC6152450.1"/>
    <property type="molecule type" value="Genomic_DNA"/>
</dbReference>
<feature type="domain" description="Pirin N-terminal" evidence="3">
    <location>
        <begin position="61"/>
        <end position="142"/>
    </location>
</feature>
<dbReference type="Pfam" id="PF02678">
    <property type="entry name" value="Pirin"/>
    <property type="match status" value="1"/>
</dbReference>